<dbReference type="Proteomes" id="UP001165063">
    <property type="component" value="Unassembled WGS sequence"/>
</dbReference>
<evidence type="ECO:0000256" key="1">
    <source>
        <dbReference type="SAM" id="MobiDB-lite"/>
    </source>
</evidence>
<proteinExistence type="predicted"/>
<evidence type="ECO:0000313" key="2">
    <source>
        <dbReference type="EMBL" id="GMG21077.1"/>
    </source>
</evidence>
<keyword evidence="3" id="KW-1185">Reference proteome</keyword>
<reference evidence="2" key="1">
    <citation type="submission" date="2023-04" db="EMBL/GenBank/DDBJ databases">
        <title>Ambrosiozyma monospora NBRC 1965.</title>
        <authorList>
            <person name="Ichikawa N."/>
            <person name="Sato H."/>
            <person name="Tonouchi N."/>
        </authorList>
    </citation>
    <scope>NUCLEOTIDE SEQUENCE</scope>
    <source>
        <strain evidence="2">NBRC 1965</strain>
    </source>
</reference>
<dbReference type="EMBL" id="BSXU01000547">
    <property type="protein sequence ID" value="GMG21077.1"/>
    <property type="molecule type" value="Genomic_DNA"/>
</dbReference>
<accession>A0A9W6YSC7</accession>
<dbReference type="OrthoDB" id="10264149at2759"/>
<organism evidence="2 3">
    <name type="scientific">Ambrosiozyma monospora</name>
    <name type="common">Yeast</name>
    <name type="synonym">Endomycopsis monosporus</name>
    <dbReference type="NCBI Taxonomy" id="43982"/>
    <lineage>
        <taxon>Eukaryota</taxon>
        <taxon>Fungi</taxon>
        <taxon>Dikarya</taxon>
        <taxon>Ascomycota</taxon>
        <taxon>Saccharomycotina</taxon>
        <taxon>Pichiomycetes</taxon>
        <taxon>Pichiales</taxon>
        <taxon>Pichiaceae</taxon>
        <taxon>Ambrosiozyma</taxon>
    </lineage>
</organism>
<name>A0A9W6YSC7_AMBMO</name>
<dbReference type="AlphaFoldDB" id="A0A9W6YSC7"/>
<gene>
    <name evidence="2" type="ORF">Amon01_000170900</name>
</gene>
<sequence length="658" mass="73604">MDYSGIPRDSIRAKALEKLAILSAKNTPKNASLKDSVNPTLKKLLAYTKESNLSGETISSSELEILIALCRSSSKIQNQTQAEILLARFTNYLNESRDQKFSSKKLNNTAPWTKMTYELVLAISSFGINFPALRPKVVSIIEDFVSTFRKTRFSFSSYFSLIGLLQALTDKVSILTNDLFRNLLSVFDDKFYHGVEQSILSIGNLDVEILHTFQQYNSEFSSLFFMFLVGKLCTSFLCELIGGQQGESLIHCMISKGENIREFDAGEKDLLIYLFDISLRNMKYVNTSPDTITASSHPRLSAVYLIKATSLEIISLGFLNGIVPVDEFKSYVSSYLDQISKFDNSSEVFEIVNSELLQSIFAAAAILSKTDTAVGYQLNRLFPSILSIPMLDPASVVMLTSSVIYSLKPLSQDEIVSSIYGLTNILSDPKEHVHSDKSPESKSLQSDHDSATLESRPIICRNVVTAVGEITQEFHNESLNILVVTIISQKINKTADESNLILLEGLANFVNIMEKREFLIVLRNVYDIVNNCKSQKELDRVIAVWVYLSEIIASDPKKKWINVYLDSILSNIISQGDSEANHRPNAVVSDAASKIESYLPPLAAVLPPIESPPDIPTDKDIVDLFKDAWYNLCCHGFAFDSPLTKKNYRHLLRIAHTH</sequence>
<protein>
    <submittedName>
        <fullName evidence="2">Unnamed protein product</fullName>
    </submittedName>
</protein>
<comment type="caution">
    <text evidence="2">The sequence shown here is derived from an EMBL/GenBank/DDBJ whole genome shotgun (WGS) entry which is preliminary data.</text>
</comment>
<feature type="region of interest" description="Disordered" evidence="1">
    <location>
        <begin position="430"/>
        <end position="450"/>
    </location>
</feature>
<evidence type="ECO:0000313" key="3">
    <source>
        <dbReference type="Proteomes" id="UP001165063"/>
    </source>
</evidence>